<reference evidence="1 2" key="1">
    <citation type="journal article" date="2016" name="Nat. Commun.">
        <title>Thousands of microbial genomes shed light on interconnected biogeochemical processes in an aquifer system.</title>
        <authorList>
            <person name="Anantharaman K."/>
            <person name="Brown C.T."/>
            <person name="Hug L.A."/>
            <person name="Sharon I."/>
            <person name="Castelle C.J."/>
            <person name="Probst A.J."/>
            <person name="Thomas B.C."/>
            <person name="Singh A."/>
            <person name="Wilkins M.J."/>
            <person name="Karaoz U."/>
            <person name="Brodie E.L."/>
            <person name="Williams K.H."/>
            <person name="Hubbard S.S."/>
            <person name="Banfield J.F."/>
        </authorList>
    </citation>
    <scope>NUCLEOTIDE SEQUENCE [LARGE SCALE GENOMIC DNA]</scope>
</reference>
<accession>A0A1G2B4A5</accession>
<dbReference type="AlphaFoldDB" id="A0A1G2B4A5"/>
<dbReference type="Proteomes" id="UP000179164">
    <property type="component" value="Unassembled WGS sequence"/>
</dbReference>
<dbReference type="EMBL" id="MHKE01000012">
    <property type="protein sequence ID" value="OGY84004.1"/>
    <property type="molecule type" value="Genomic_DNA"/>
</dbReference>
<organism evidence="1 2">
    <name type="scientific">Candidatus Kerfeldbacteria bacterium RIFCSPLOWO2_01_FULL_48_11</name>
    <dbReference type="NCBI Taxonomy" id="1798543"/>
    <lineage>
        <taxon>Bacteria</taxon>
        <taxon>Candidatus Kerfeldiibacteriota</taxon>
    </lineage>
</organism>
<name>A0A1G2B4A5_9BACT</name>
<gene>
    <name evidence="1" type="ORF">A2898_01905</name>
</gene>
<comment type="caution">
    <text evidence="1">The sequence shown here is derived from an EMBL/GenBank/DDBJ whole genome shotgun (WGS) entry which is preliminary data.</text>
</comment>
<protein>
    <submittedName>
        <fullName evidence="1">Uncharacterized protein</fullName>
    </submittedName>
</protein>
<evidence type="ECO:0000313" key="2">
    <source>
        <dbReference type="Proteomes" id="UP000179164"/>
    </source>
</evidence>
<sequence>MLMAIRPAGGWFWIIQQSYVLIDLRFVNQYICLKYEHGSKRRINLYGGERRIDAEHDHP</sequence>
<proteinExistence type="predicted"/>
<evidence type="ECO:0000313" key="1">
    <source>
        <dbReference type="EMBL" id="OGY84004.1"/>
    </source>
</evidence>
<dbReference type="STRING" id="1798543.A2898_01905"/>